<reference evidence="2" key="1">
    <citation type="journal article" date="2024" name="Proc. Natl. Acad. Sci. U.S.A.">
        <title>Extraordinary preservation of gene collinearity over three hundred million years revealed in homosporous lycophytes.</title>
        <authorList>
            <person name="Li C."/>
            <person name="Wickell D."/>
            <person name="Kuo L.Y."/>
            <person name="Chen X."/>
            <person name="Nie B."/>
            <person name="Liao X."/>
            <person name="Peng D."/>
            <person name="Ji J."/>
            <person name="Jenkins J."/>
            <person name="Williams M."/>
            <person name="Shu S."/>
            <person name="Plott C."/>
            <person name="Barry K."/>
            <person name="Rajasekar S."/>
            <person name="Grimwood J."/>
            <person name="Han X."/>
            <person name="Sun S."/>
            <person name="Hou Z."/>
            <person name="He W."/>
            <person name="Dai G."/>
            <person name="Sun C."/>
            <person name="Schmutz J."/>
            <person name="Leebens-Mack J.H."/>
            <person name="Li F.W."/>
            <person name="Wang L."/>
        </authorList>
    </citation>
    <scope>NUCLEOTIDE SEQUENCE [LARGE SCALE GENOMIC DNA]</scope>
    <source>
        <strain evidence="2">cv. PW_Plant_1</strain>
    </source>
</reference>
<evidence type="ECO:0000313" key="1">
    <source>
        <dbReference type="EMBL" id="KAJ7541495.1"/>
    </source>
</evidence>
<gene>
    <name evidence="1" type="ORF">O6H91_10G062500</name>
</gene>
<dbReference type="EMBL" id="CM055101">
    <property type="protein sequence ID" value="KAJ7541495.1"/>
    <property type="molecule type" value="Genomic_DNA"/>
</dbReference>
<accession>A0ACC2CHR4</accession>
<organism evidence="1 2">
    <name type="scientific">Diphasiastrum complanatum</name>
    <name type="common">Issler's clubmoss</name>
    <name type="synonym">Lycopodium complanatum</name>
    <dbReference type="NCBI Taxonomy" id="34168"/>
    <lineage>
        <taxon>Eukaryota</taxon>
        <taxon>Viridiplantae</taxon>
        <taxon>Streptophyta</taxon>
        <taxon>Embryophyta</taxon>
        <taxon>Tracheophyta</taxon>
        <taxon>Lycopodiopsida</taxon>
        <taxon>Lycopodiales</taxon>
        <taxon>Lycopodiaceae</taxon>
        <taxon>Lycopodioideae</taxon>
        <taxon>Diphasiastrum</taxon>
    </lineage>
</organism>
<evidence type="ECO:0000313" key="2">
    <source>
        <dbReference type="Proteomes" id="UP001162992"/>
    </source>
</evidence>
<comment type="caution">
    <text evidence="1">The sequence shown here is derived from an EMBL/GenBank/DDBJ whole genome shotgun (WGS) entry which is preliminary data.</text>
</comment>
<keyword evidence="2" id="KW-1185">Reference proteome</keyword>
<protein>
    <submittedName>
        <fullName evidence="1">Uncharacterized protein</fullName>
    </submittedName>
</protein>
<dbReference type="Proteomes" id="UP001162992">
    <property type="component" value="Chromosome 10"/>
</dbReference>
<name>A0ACC2CHR4_DIPCM</name>
<sequence>MDRATLLPYLQLVHCQSPCPWRTGMHSLGKENMHSLLEWIFQMHIYTLQTPWVSANSDPTRSVTESIAPLQLELSIQRCQRGNISLRLTAHNAQKRLSRQTSTFFLQVNPGKKPSACNLSSTRLNLPWLQQLNQPTGNNFS</sequence>
<proteinExistence type="predicted"/>